<comment type="similarity">
    <text evidence="1">Belongs to the histone deacetylase family.</text>
</comment>
<dbReference type="PANTHER" id="PTHR10625:SF10">
    <property type="entry name" value="HISTONE DEACETYLASE HDAC1"/>
    <property type="match status" value="1"/>
</dbReference>
<dbReference type="OrthoDB" id="9808367at2"/>
<dbReference type="InterPro" id="IPR023801">
    <property type="entry name" value="His_deacetylse_dom"/>
</dbReference>
<reference evidence="3 4" key="1">
    <citation type="submission" date="2019-02" db="EMBL/GenBank/DDBJ databases">
        <title>Deep-cultivation of Planctomycetes and their phenomic and genomic characterization uncovers novel biology.</title>
        <authorList>
            <person name="Wiegand S."/>
            <person name="Jogler M."/>
            <person name="Boedeker C."/>
            <person name="Pinto D."/>
            <person name="Vollmers J."/>
            <person name="Rivas-Marin E."/>
            <person name="Kohn T."/>
            <person name="Peeters S.H."/>
            <person name="Heuer A."/>
            <person name="Rast P."/>
            <person name="Oberbeckmann S."/>
            <person name="Bunk B."/>
            <person name="Jeske O."/>
            <person name="Meyerdierks A."/>
            <person name="Storesund J.E."/>
            <person name="Kallscheuer N."/>
            <person name="Luecker S."/>
            <person name="Lage O.M."/>
            <person name="Pohl T."/>
            <person name="Merkel B.J."/>
            <person name="Hornburger P."/>
            <person name="Mueller R.-W."/>
            <person name="Bruemmer F."/>
            <person name="Labrenz M."/>
            <person name="Spormann A.M."/>
            <person name="Op den Camp H."/>
            <person name="Overmann J."/>
            <person name="Amann R."/>
            <person name="Jetten M.S.M."/>
            <person name="Mascher T."/>
            <person name="Medema M.H."/>
            <person name="Devos D.P."/>
            <person name="Kaster A.-K."/>
            <person name="Ovreas L."/>
            <person name="Rohde M."/>
            <person name="Galperin M.Y."/>
            <person name="Jogler C."/>
        </authorList>
    </citation>
    <scope>NUCLEOTIDE SEQUENCE [LARGE SCALE GENOMIC DNA]</scope>
    <source>
        <strain evidence="3 4">ETA_A8</strain>
    </source>
</reference>
<accession>A0A517YCI4</accession>
<dbReference type="CDD" id="cd09992">
    <property type="entry name" value="HDAC_classII"/>
    <property type="match status" value="1"/>
</dbReference>
<evidence type="ECO:0000259" key="2">
    <source>
        <dbReference type="Pfam" id="PF00850"/>
    </source>
</evidence>
<dbReference type="AlphaFoldDB" id="A0A517YCI4"/>
<organism evidence="3 4">
    <name type="scientific">Anatilimnocola aggregata</name>
    <dbReference type="NCBI Taxonomy" id="2528021"/>
    <lineage>
        <taxon>Bacteria</taxon>
        <taxon>Pseudomonadati</taxon>
        <taxon>Planctomycetota</taxon>
        <taxon>Planctomycetia</taxon>
        <taxon>Pirellulales</taxon>
        <taxon>Pirellulaceae</taxon>
        <taxon>Anatilimnocola</taxon>
    </lineage>
</organism>
<evidence type="ECO:0000256" key="1">
    <source>
        <dbReference type="ARBA" id="ARBA00005947"/>
    </source>
</evidence>
<feature type="domain" description="Histone deacetylase" evidence="2">
    <location>
        <begin position="18"/>
        <end position="306"/>
    </location>
</feature>
<name>A0A517YCI4_9BACT</name>
<dbReference type="RefSeq" id="WP_145089402.1">
    <property type="nucleotide sequence ID" value="NZ_CP036274.1"/>
</dbReference>
<dbReference type="KEGG" id="aagg:ETAA8_30360"/>
<dbReference type="GO" id="GO:0040029">
    <property type="term" value="P:epigenetic regulation of gene expression"/>
    <property type="evidence" value="ECO:0007669"/>
    <property type="project" value="TreeGrafter"/>
</dbReference>
<dbReference type="GO" id="GO:0004407">
    <property type="term" value="F:histone deacetylase activity"/>
    <property type="evidence" value="ECO:0007669"/>
    <property type="project" value="TreeGrafter"/>
</dbReference>
<dbReference type="InterPro" id="IPR037138">
    <property type="entry name" value="His_deacetylse_dom_sf"/>
</dbReference>
<protein>
    <submittedName>
        <fullName evidence="3">Histone deacetylase-like amidohydrolase</fullName>
        <ecNumber evidence="3">3.5.1.-</ecNumber>
    </submittedName>
</protein>
<dbReference type="Proteomes" id="UP000315017">
    <property type="component" value="Chromosome"/>
</dbReference>
<dbReference type="GO" id="GO:0016787">
    <property type="term" value="F:hydrolase activity"/>
    <property type="evidence" value="ECO:0007669"/>
    <property type="project" value="UniProtKB-KW"/>
</dbReference>
<dbReference type="SUPFAM" id="SSF52768">
    <property type="entry name" value="Arginase/deacetylase"/>
    <property type="match status" value="1"/>
</dbReference>
<proteinExistence type="inferred from homology"/>
<evidence type="ECO:0000313" key="3">
    <source>
        <dbReference type="EMBL" id="QDU27944.1"/>
    </source>
</evidence>
<keyword evidence="4" id="KW-1185">Reference proteome</keyword>
<dbReference type="Pfam" id="PF00850">
    <property type="entry name" value="Hist_deacetyl"/>
    <property type="match status" value="1"/>
</dbReference>
<sequence>MTLLYHSPLFQTHKTGAHPEKPERLATIDRHFKQVGMYERCKTAEWKPATAEQIERIHTKAYVAELEKFAASGGGRIEADTVMSPESFSVAHQAAGAVCAAVKAVVKGEDKSAMCLVRPPGHHALEKSAMGFCLLNNIAVAAKCAIAEHELDRVLIVDWDVHHGNGTQDVFYTDEQVSFFSMHRWPFYPGTGDKDETGSGRGLGHTKNVPVAFGTPREKILSQFAKELESFAEKTKPQLVLISAGFDAHVRDPIGSLELETEDFRELTKIVQRVADAHAKGRIVSALEGGYQPQRLAESLEVHLDELLKKS</sequence>
<dbReference type="EMBL" id="CP036274">
    <property type="protein sequence ID" value="QDU27944.1"/>
    <property type="molecule type" value="Genomic_DNA"/>
</dbReference>
<dbReference type="InterPro" id="IPR023696">
    <property type="entry name" value="Ureohydrolase_dom_sf"/>
</dbReference>
<dbReference type="InterPro" id="IPR000286">
    <property type="entry name" value="HDACs"/>
</dbReference>
<evidence type="ECO:0000313" key="4">
    <source>
        <dbReference type="Proteomes" id="UP000315017"/>
    </source>
</evidence>
<dbReference type="Gene3D" id="3.40.800.20">
    <property type="entry name" value="Histone deacetylase domain"/>
    <property type="match status" value="1"/>
</dbReference>
<gene>
    <name evidence="3" type="primary">hdaH</name>
    <name evidence="3" type="ORF">ETAA8_30360</name>
</gene>
<dbReference type="PANTHER" id="PTHR10625">
    <property type="entry name" value="HISTONE DEACETYLASE HDAC1-RELATED"/>
    <property type="match status" value="1"/>
</dbReference>
<dbReference type="PRINTS" id="PR01270">
    <property type="entry name" value="HDASUPER"/>
</dbReference>
<keyword evidence="3" id="KW-0378">Hydrolase</keyword>
<dbReference type="EC" id="3.5.1.-" evidence="3"/>